<feature type="compositionally biased region" description="Low complexity" evidence="1">
    <location>
        <begin position="92"/>
        <end position="106"/>
    </location>
</feature>
<dbReference type="STRING" id="1548547.BA177_01125"/>
<feature type="chain" id="PRO_5008260020" evidence="2">
    <location>
        <begin position="32"/>
        <end position="155"/>
    </location>
</feature>
<sequence>MLVRMTLSKSYTARLVVLALLLAFGPLQATAAFTCEMMETVVHEVCCCDEAPASRAKGAADEDCDDELISAAPCCEHSTTVGVNADSLKATPGSKSGSKDSPSPFDVDPPDAGLVDMLAGPGQLSPRTPEVRSFIEPVHPGDGSTLWLTTRRLRI</sequence>
<dbReference type="EMBL" id="CP016268">
    <property type="protein sequence ID" value="ANO50008.1"/>
    <property type="molecule type" value="Genomic_DNA"/>
</dbReference>
<feature type="signal peptide" evidence="2">
    <location>
        <begin position="1"/>
        <end position="31"/>
    </location>
</feature>
<gene>
    <name evidence="3" type="ORF">BA177_01125</name>
</gene>
<name>A0A193LC12_9GAMM</name>
<accession>A0A193LC12</accession>
<protein>
    <submittedName>
        <fullName evidence="3">Uncharacterized protein</fullName>
    </submittedName>
</protein>
<organism evidence="3 4">
    <name type="scientific">Woeseia oceani</name>
    <dbReference type="NCBI Taxonomy" id="1548547"/>
    <lineage>
        <taxon>Bacteria</taxon>
        <taxon>Pseudomonadati</taxon>
        <taxon>Pseudomonadota</taxon>
        <taxon>Gammaproteobacteria</taxon>
        <taxon>Woeseiales</taxon>
        <taxon>Woeseiaceae</taxon>
        <taxon>Woeseia</taxon>
    </lineage>
</organism>
<evidence type="ECO:0000256" key="1">
    <source>
        <dbReference type="SAM" id="MobiDB-lite"/>
    </source>
</evidence>
<dbReference type="KEGG" id="woc:BA177_01125"/>
<keyword evidence="2" id="KW-0732">Signal</keyword>
<dbReference type="AlphaFoldDB" id="A0A193LC12"/>
<keyword evidence="4" id="KW-1185">Reference proteome</keyword>
<dbReference type="Proteomes" id="UP000092695">
    <property type="component" value="Chromosome"/>
</dbReference>
<proteinExistence type="predicted"/>
<evidence type="ECO:0000256" key="2">
    <source>
        <dbReference type="SAM" id="SignalP"/>
    </source>
</evidence>
<evidence type="ECO:0000313" key="3">
    <source>
        <dbReference type="EMBL" id="ANO50008.1"/>
    </source>
</evidence>
<feature type="region of interest" description="Disordered" evidence="1">
    <location>
        <begin position="85"/>
        <end position="126"/>
    </location>
</feature>
<evidence type="ECO:0000313" key="4">
    <source>
        <dbReference type="Proteomes" id="UP000092695"/>
    </source>
</evidence>
<reference evidence="3 4" key="1">
    <citation type="submission" date="2016-06" db="EMBL/GenBank/DDBJ databases">
        <title>Complete genome sequence of a deep-branching marine Gamma Proteobacterium Woeseia oceani type strain XK5.</title>
        <authorList>
            <person name="Mu D."/>
            <person name="Du Z."/>
        </authorList>
    </citation>
    <scope>NUCLEOTIDE SEQUENCE [LARGE SCALE GENOMIC DNA]</scope>
    <source>
        <strain evidence="3 4">XK5</strain>
    </source>
</reference>